<keyword evidence="6" id="KW-1185">Reference proteome</keyword>
<evidence type="ECO:0000313" key="4">
    <source>
        <dbReference type="EMBL" id="PWJ20581.1"/>
    </source>
</evidence>
<name>A0A2Y9AQD5_9RHOB</name>
<dbReference type="Gene3D" id="1.10.150.20">
    <property type="entry name" value="5' to 3' exonuclease, C-terminal subdomain"/>
    <property type="match status" value="1"/>
</dbReference>
<dbReference type="PANTHER" id="PTHR11276">
    <property type="entry name" value="DNA POLYMERASE TYPE-X FAMILY MEMBER"/>
    <property type="match status" value="1"/>
</dbReference>
<dbReference type="Proteomes" id="UP000251571">
    <property type="component" value="Unassembled WGS sequence"/>
</dbReference>
<dbReference type="GO" id="GO:0006281">
    <property type="term" value="P:DNA repair"/>
    <property type="evidence" value="ECO:0007669"/>
    <property type="project" value="InterPro"/>
</dbReference>
<dbReference type="InterPro" id="IPR022312">
    <property type="entry name" value="DNA_pol_X"/>
</dbReference>
<dbReference type="EMBL" id="UETC01000003">
    <property type="protein sequence ID" value="SSA44677.1"/>
    <property type="molecule type" value="Genomic_DNA"/>
</dbReference>
<sequence length="307" mass="33533">MSDEMAPKVPSVSAEDGLIAARLDEYADLIEVQGADGFRVRAYRNAAREIGALPEPLRKIFDRGGTRALVDLPGIGKGIAAAIVEMLTTGHWRQLDRLKGTLTPEALFRTIPGIGEELARRLVDTLDVESLEDLETALRLGDTPVPGIGPRRRAAILATLDQRLARLRREAGPASAPGAPPISLLLDADALYRAKAEAGELRRIAPKRFNPTGEAWLPILHARRGDWHLTVLYSNTAQAHDLGRTQDWVVIYFHQDDHPEGRATVVTERQGPLAGKRVVRGREDECRRYYVATDEGSAPTPADGSPA</sequence>
<dbReference type="PANTHER" id="PTHR11276:SF28">
    <property type="entry name" value="DNA POLYMERASE LAMBDA"/>
    <property type="match status" value="1"/>
</dbReference>
<feature type="domain" description="Helix-hairpin-helix DNA-binding motif class 1" evidence="3">
    <location>
        <begin position="106"/>
        <end position="125"/>
    </location>
</feature>
<evidence type="ECO:0000313" key="7">
    <source>
        <dbReference type="Proteomes" id="UP000251571"/>
    </source>
</evidence>
<organism evidence="5 7">
    <name type="scientific">Jannaschia seohaensis</name>
    <dbReference type="NCBI Taxonomy" id="475081"/>
    <lineage>
        <taxon>Bacteria</taxon>
        <taxon>Pseudomonadati</taxon>
        <taxon>Pseudomonadota</taxon>
        <taxon>Alphaproteobacteria</taxon>
        <taxon>Rhodobacterales</taxon>
        <taxon>Roseobacteraceae</taxon>
        <taxon>Jannaschia</taxon>
    </lineage>
</organism>
<reference evidence="5 7" key="1">
    <citation type="submission" date="2016-10" db="EMBL/GenBank/DDBJ databases">
        <authorList>
            <person name="Cai Z."/>
        </authorList>
    </citation>
    <scope>NUCLEOTIDE SEQUENCE [LARGE SCALE GENOMIC DNA]</scope>
    <source>
        <strain evidence="5 7">DSM 25227</strain>
    </source>
</reference>
<dbReference type="GO" id="GO:0003677">
    <property type="term" value="F:DNA binding"/>
    <property type="evidence" value="ECO:0007669"/>
    <property type="project" value="InterPro"/>
</dbReference>
<dbReference type="Pfam" id="PF14520">
    <property type="entry name" value="HHH_5"/>
    <property type="match status" value="1"/>
</dbReference>
<feature type="domain" description="Helix-hairpin-helix DNA-binding motif class 1" evidence="3">
    <location>
        <begin position="67"/>
        <end position="86"/>
    </location>
</feature>
<gene>
    <name evidence="4" type="ORF">BCF38_103400</name>
    <name evidence="5" type="ORF">SAMN05421539_103400</name>
</gene>
<proteinExistence type="predicted"/>
<dbReference type="GO" id="GO:0003887">
    <property type="term" value="F:DNA-directed DNA polymerase activity"/>
    <property type="evidence" value="ECO:0007669"/>
    <property type="project" value="InterPro"/>
</dbReference>
<dbReference type="InterPro" id="IPR010996">
    <property type="entry name" value="HHH_MUS81"/>
</dbReference>
<dbReference type="InterPro" id="IPR027421">
    <property type="entry name" value="DNA_pol_lamdba_lyase_dom_sf"/>
</dbReference>
<dbReference type="Gene3D" id="1.10.150.110">
    <property type="entry name" value="DNA polymerase beta, N-terminal domain-like"/>
    <property type="match status" value="1"/>
</dbReference>
<feature type="domain" description="Helix-hairpin-helix DNA-binding motif class 1" evidence="3">
    <location>
        <begin position="135"/>
        <end position="159"/>
    </location>
</feature>
<dbReference type="Proteomes" id="UP000245839">
    <property type="component" value="Unassembled WGS sequence"/>
</dbReference>
<keyword evidence="1" id="KW-0237">DNA synthesis</keyword>
<dbReference type="SMART" id="SM00278">
    <property type="entry name" value="HhH1"/>
    <property type="match status" value="3"/>
</dbReference>
<protein>
    <submittedName>
        <fullName evidence="5">Helix-hairpin-helix domain-containing protein</fullName>
    </submittedName>
    <submittedName>
        <fullName evidence="4">Helix-hairpin-helix protein</fullName>
    </submittedName>
</protein>
<dbReference type="EMBL" id="QGDJ01000003">
    <property type="protein sequence ID" value="PWJ20581.1"/>
    <property type="molecule type" value="Genomic_DNA"/>
</dbReference>
<evidence type="ECO:0000256" key="2">
    <source>
        <dbReference type="ARBA" id="ARBA00022705"/>
    </source>
</evidence>
<dbReference type="RefSeq" id="WP_211317123.1">
    <property type="nucleotide sequence ID" value="NZ_QGDJ01000003.1"/>
</dbReference>
<dbReference type="AlphaFoldDB" id="A0A2Y9AQD5"/>
<evidence type="ECO:0000313" key="5">
    <source>
        <dbReference type="EMBL" id="SSA44677.1"/>
    </source>
</evidence>
<evidence type="ECO:0000256" key="1">
    <source>
        <dbReference type="ARBA" id="ARBA00022634"/>
    </source>
</evidence>
<dbReference type="SUPFAM" id="SSF47802">
    <property type="entry name" value="DNA polymerase beta, N-terminal domain-like"/>
    <property type="match status" value="1"/>
</dbReference>
<dbReference type="Pfam" id="PF14716">
    <property type="entry name" value="HHH_8"/>
    <property type="match status" value="1"/>
</dbReference>
<accession>A0A2Y9AQD5</accession>
<evidence type="ECO:0000313" key="6">
    <source>
        <dbReference type="Proteomes" id="UP000245839"/>
    </source>
</evidence>
<evidence type="ECO:0000259" key="3">
    <source>
        <dbReference type="SMART" id="SM00278"/>
    </source>
</evidence>
<dbReference type="InterPro" id="IPR003583">
    <property type="entry name" value="Hlx-hairpin-Hlx_DNA-bd_motif"/>
</dbReference>
<keyword evidence="2" id="KW-0235">DNA replication</keyword>
<reference evidence="4 6" key="2">
    <citation type="submission" date="2018-03" db="EMBL/GenBank/DDBJ databases">
        <title>Genomic Encyclopedia of Archaeal and Bacterial Type Strains, Phase II (KMG-II): from individual species to whole genera.</title>
        <authorList>
            <person name="Goeker M."/>
        </authorList>
    </citation>
    <scope>NUCLEOTIDE SEQUENCE [LARGE SCALE GENOMIC DNA]</scope>
    <source>
        <strain evidence="4 6">DSM 25227</strain>
    </source>
</reference>